<protein>
    <submittedName>
        <fullName evidence="5">Polymerase beta family protein</fullName>
    </submittedName>
</protein>
<dbReference type="Pfam" id="PF14791">
    <property type="entry name" value="DNA_pol_B_thumb"/>
    <property type="match status" value="1"/>
</dbReference>
<evidence type="ECO:0000256" key="2">
    <source>
        <dbReference type="ARBA" id="ARBA00022695"/>
    </source>
</evidence>
<dbReference type="InterPro" id="IPR002054">
    <property type="entry name" value="DNA-dir_DNA_pol_X"/>
</dbReference>
<feature type="domain" description="Polymerase/histidinol phosphatase N-terminal" evidence="3">
    <location>
        <begin position="352"/>
        <end position="440"/>
    </location>
</feature>
<dbReference type="NCBIfam" id="NF006375">
    <property type="entry name" value="PRK08609.1"/>
    <property type="match status" value="1"/>
</dbReference>
<dbReference type="InterPro" id="IPR004013">
    <property type="entry name" value="PHP_dom"/>
</dbReference>
<dbReference type="AlphaFoldDB" id="A0A0G0ZDI4"/>
<dbReference type="PANTHER" id="PTHR36928:SF1">
    <property type="entry name" value="PHOSPHATASE YCDX-RELATED"/>
    <property type="match status" value="1"/>
</dbReference>
<feature type="domain" description="DNA-directed DNA polymerase X" evidence="4">
    <location>
        <begin position="5"/>
        <end position="328"/>
    </location>
</feature>
<accession>A0A0G0ZDI4</accession>
<evidence type="ECO:0000256" key="1">
    <source>
        <dbReference type="ARBA" id="ARBA00022679"/>
    </source>
</evidence>
<keyword evidence="2" id="KW-0548">Nucleotidyltransferase</keyword>
<dbReference type="InterPro" id="IPR037160">
    <property type="entry name" value="DNA_Pol_thumb_sf"/>
</dbReference>
<dbReference type="Pfam" id="PF14716">
    <property type="entry name" value="HHH_8"/>
    <property type="match status" value="1"/>
</dbReference>
<dbReference type="Gene3D" id="3.30.210.10">
    <property type="entry name" value="DNA polymerase, thumb domain"/>
    <property type="match status" value="1"/>
</dbReference>
<dbReference type="InterPro" id="IPR003141">
    <property type="entry name" value="Pol/His_phosphatase_N"/>
</dbReference>
<comment type="caution">
    <text evidence="5">The sequence shown here is derived from an EMBL/GenBank/DDBJ whole genome shotgun (WGS) entry which is preliminary data.</text>
</comment>
<dbReference type="GO" id="GO:0005829">
    <property type="term" value="C:cytosol"/>
    <property type="evidence" value="ECO:0007669"/>
    <property type="project" value="TreeGrafter"/>
</dbReference>
<dbReference type="Gene3D" id="3.20.20.140">
    <property type="entry name" value="Metal-dependent hydrolases"/>
    <property type="match status" value="1"/>
</dbReference>
<evidence type="ECO:0000313" key="6">
    <source>
        <dbReference type="Proteomes" id="UP000034320"/>
    </source>
</evidence>
<dbReference type="PIRSF" id="PIRSF005047">
    <property type="entry name" value="UCP005047_YshC"/>
    <property type="match status" value="1"/>
</dbReference>
<dbReference type="InterPro" id="IPR029398">
    <property type="entry name" value="PolB_thumb"/>
</dbReference>
<keyword evidence="1" id="KW-0808">Transferase</keyword>
<evidence type="ECO:0000313" key="5">
    <source>
        <dbReference type="EMBL" id="KKS46787.1"/>
    </source>
</evidence>
<dbReference type="PANTHER" id="PTHR36928">
    <property type="entry name" value="PHOSPHATASE YCDX-RELATED"/>
    <property type="match status" value="1"/>
</dbReference>
<dbReference type="Gene3D" id="1.10.150.110">
    <property type="entry name" value="DNA polymerase beta, N-terminal domain-like"/>
    <property type="match status" value="1"/>
</dbReference>
<dbReference type="GO" id="GO:0042578">
    <property type="term" value="F:phosphoric ester hydrolase activity"/>
    <property type="evidence" value="ECO:0007669"/>
    <property type="project" value="TreeGrafter"/>
</dbReference>
<dbReference type="InterPro" id="IPR050243">
    <property type="entry name" value="PHP_phosphatase"/>
</dbReference>
<dbReference type="InterPro" id="IPR016195">
    <property type="entry name" value="Pol/histidinol_Pase-like"/>
</dbReference>
<dbReference type="GO" id="GO:0008270">
    <property type="term" value="F:zinc ion binding"/>
    <property type="evidence" value="ECO:0007669"/>
    <property type="project" value="TreeGrafter"/>
</dbReference>
<evidence type="ECO:0000259" key="3">
    <source>
        <dbReference type="SMART" id="SM00481"/>
    </source>
</evidence>
<dbReference type="CDD" id="cd00141">
    <property type="entry name" value="NT_POLXc"/>
    <property type="match status" value="1"/>
</dbReference>
<dbReference type="Gene3D" id="3.30.460.10">
    <property type="entry name" value="Beta Polymerase, domain 2"/>
    <property type="match status" value="1"/>
</dbReference>
<dbReference type="GO" id="GO:0003887">
    <property type="term" value="F:DNA-directed DNA polymerase activity"/>
    <property type="evidence" value="ECO:0007669"/>
    <property type="project" value="InterPro"/>
</dbReference>
<gene>
    <name evidence="5" type="ORF">UV09_C0013G0020</name>
</gene>
<dbReference type="InterPro" id="IPR043519">
    <property type="entry name" value="NT_sf"/>
</dbReference>
<dbReference type="SMART" id="SM00483">
    <property type="entry name" value="POLXc"/>
    <property type="match status" value="1"/>
</dbReference>
<evidence type="ECO:0000259" key="4">
    <source>
        <dbReference type="SMART" id="SM00483"/>
    </source>
</evidence>
<dbReference type="EMBL" id="LCDD01000013">
    <property type="protein sequence ID" value="KKS46787.1"/>
    <property type="molecule type" value="Genomic_DNA"/>
</dbReference>
<dbReference type="Pfam" id="PF02811">
    <property type="entry name" value="PHP"/>
    <property type="match status" value="1"/>
</dbReference>
<reference evidence="5 6" key="1">
    <citation type="journal article" date="2015" name="Nature">
        <title>rRNA introns, odd ribosomes, and small enigmatic genomes across a large radiation of phyla.</title>
        <authorList>
            <person name="Brown C.T."/>
            <person name="Hug L.A."/>
            <person name="Thomas B.C."/>
            <person name="Sharon I."/>
            <person name="Castelle C.J."/>
            <person name="Singh A."/>
            <person name="Wilkins M.J."/>
            <person name="Williams K.H."/>
            <person name="Banfield J.F."/>
        </authorList>
    </citation>
    <scope>NUCLEOTIDE SEQUENCE [LARGE SCALE GENOMIC DNA]</scope>
</reference>
<dbReference type="SMART" id="SM00481">
    <property type="entry name" value="POLIIIAc"/>
    <property type="match status" value="1"/>
</dbReference>
<dbReference type="Pfam" id="PF14520">
    <property type="entry name" value="HHH_5"/>
    <property type="match status" value="1"/>
</dbReference>
<proteinExistence type="predicted"/>
<dbReference type="SUPFAM" id="SSF47802">
    <property type="entry name" value="DNA polymerase beta, N-terminal domain-like"/>
    <property type="match status" value="1"/>
</dbReference>
<dbReference type="Gene3D" id="1.10.150.20">
    <property type="entry name" value="5' to 3' exonuclease, C-terminal subdomain"/>
    <property type="match status" value="1"/>
</dbReference>
<dbReference type="CDD" id="cd07436">
    <property type="entry name" value="PHP_PolX"/>
    <property type="match status" value="1"/>
</dbReference>
<dbReference type="InterPro" id="IPR022311">
    <property type="entry name" value="PolX-like"/>
</dbReference>
<name>A0A0G0ZDI4_9BACT</name>
<organism evidence="5 6">
    <name type="scientific">Candidatus Gottesmanbacteria bacterium GW2011_GWA2_42_18</name>
    <dbReference type="NCBI Taxonomy" id="1618442"/>
    <lineage>
        <taxon>Bacteria</taxon>
        <taxon>Candidatus Gottesmaniibacteriota</taxon>
    </lineage>
</organism>
<dbReference type="Proteomes" id="UP000034320">
    <property type="component" value="Unassembled WGS sequence"/>
</dbReference>
<dbReference type="InterPro" id="IPR010996">
    <property type="entry name" value="HHH_MUS81"/>
</dbReference>
<dbReference type="InterPro" id="IPR047967">
    <property type="entry name" value="PolX_PHP"/>
</dbReference>
<dbReference type="SUPFAM" id="SSF81301">
    <property type="entry name" value="Nucleotidyltransferase"/>
    <property type="match status" value="1"/>
</dbReference>
<sequence>MALKIANADIARLFRQVAAIYTVQNVNRFRIIAFEKAADAIETSNLEIRDLWQDKRLSEIPGIGATLSGHLNQLFTKGKVREYEELFKTVPAGMLILLDVSGFGPKKAYRLAHEFNLTDANKAVDKLLKAAKDDKIASLEGFGAKSQADIIEALERFKQGQNKKKRMPLPIADSSAKLLVAYLQKLEETEKVEPLGSLRRKVSTIGDVDIAVATIDPKKVLDHFLKYPKKDKTIEIGPGGASMILDNGQQADLRVQKPQSFGAMLQYFTGSKQHNIHLREFALKKGLSLSEYGIKLLKHKKQKIMEFSQEEDFYKYLGLPWIPPELREDLGEIEAAENSKLPDLVKLADIKGEVHIHTNYNLEPSHDLGQNSLGEMVDKAQRLGYEYLGISDHNPSISKHTENEIVGIMKRRKADYEQIMSKIKSVRVKLFIMMEVDILPEGKLALPEKAFEFVDAVVISIHSSFQMPKEEMTKRVLSAYSHRKAKILAHPSGRLIGKREGYDLDWQRIFNFAKEKNKAIEINAHPARLDLVDVLVKRAVDNGNKLIIDTDSHDRESMDLMEYGISVARRGWAEKKDILNTLPYNKFKEWLFDRR</sequence>
<dbReference type="SUPFAM" id="SSF89550">
    <property type="entry name" value="PHP domain-like"/>
    <property type="match status" value="1"/>
</dbReference>
<dbReference type="InterPro" id="IPR027421">
    <property type="entry name" value="DNA_pol_lamdba_lyase_dom_sf"/>
</dbReference>
<dbReference type="GO" id="GO:0003677">
    <property type="term" value="F:DNA binding"/>
    <property type="evidence" value="ECO:0007669"/>
    <property type="project" value="InterPro"/>
</dbReference>